<dbReference type="GO" id="GO:0050660">
    <property type="term" value="F:flavin adenine dinucleotide binding"/>
    <property type="evidence" value="ECO:0007669"/>
    <property type="project" value="InterPro"/>
</dbReference>
<feature type="domain" description="CBS" evidence="6">
    <location>
        <begin position="107"/>
        <end position="166"/>
    </location>
</feature>
<dbReference type="Pfam" id="PF03471">
    <property type="entry name" value="CorC_HlyC"/>
    <property type="match status" value="1"/>
</dbReference>
<comment type="caution">
    <text evidence="7">The sequence shown here is derived from an EMBL/GenBank/DDBJ whole genome shotgun (WGS) entry which is preliminary data.</text>
</comment>
<dbReference type="Pfam" id="PF00571">
    <property type="entry name" value="CBS"/>
    <property type="match status" value="2"/>
</dbReference>
<keyword evidence="3 4" id="KW-0129">CBS domain</keyword>
<dbReference type="SUPFAM" id="SSF56176">
    <property type="entry name" value="FAD-binding/transporter-associated domain-like"/>
    <property type="match status" value="1"/>
</dbReference>
<dbReference type="Gene3D" id="3.10.580.10">
    <property type="entry name" value="CBS-domain"/>
    <property type="match status" value="1"/>
</dbReference>
<dbReference type="InterPro" id="IPR016169">
    <property type="entry name" value="FAD-bd_PCMH_sub2"/>
</dbReference>
<dbReference type="Gene3D" id="3.30.465.10">
    <property type="match status" value="1"/>
</dbReference>
<evidence type="ECO:0000259" key="6">
    <source>
        <dbReference type="PROSITE" id="PS51371"/>
    </source>
</evidence>
<dbReference type="RefSeq" id="WP_197310724.1">
    <property type="nucleotide sequence ID" value="NZ_JADZLT010000049.1"/>
</dbReference>
<dbReference type="CDD" id="cd04590">
    <property type="entry name" value="CBS_pair_CorC_HlyC_assoc"/>
    <property type="match status" value="1"/>
</dbReference>
<dbReference type="InterPro" id="IPR046342">
    <property type="entry name" value="CBS_dom_sf"/>
</dbReference>
<proteinExistence type="inferred from homology"/>
<keyword evidence="2" id="KW-0677">Repeat</keyword>
<evidence type="ECO:0000256" key="3">
    <source>
        <dbReference type="ARBA" id="ARBA00023122"/>
    </source>
</evidence>
<feature type="domain" description="CBS" evidence="6">
    <location>
        <begin position="207"/>
        <end position="267"/>
    </location>
</feature>
<evidence type="ECO:0000256" key="5">
    <source>
        <dbReference type="SAM" id="MobiDB-lite"/>
    </source>
</evidence>
<dbReference type="AlphaFoldDB" id="A0A931I1P5"/>
<accession>A0A931I1P5</accession>
<protein>
    <submittedName>
        <fullName evidence="7">HlyC/CorC family transporter</fullName>
    </submittedName>
</protein>
<dbReference type="InterPro" id="IPR000644">
    <property type="entry name" value="CBS_dom"/>
</dbReference>
<comment type="similarity">
    <text evidence="1">Belongs to the UPF0053 family. Hemolysin C subfamily.</text>
</comment>
<dbReference type="SUPFAM" id="SSF54631">
    <property type="entry name" value="CBS-domain pair"/>
    <property type="match status" value="1"/>
</dbReference>
<evidence type="ECO:0000256" key="1">
    <source>
        <dbReference type="ARBA" id="ARBA00006446"/>
    </source>
</evidence>
<evidence type="ECO:0000256" key="2">
    <source>
        <dbReference type="ARBA" id="ARBA00022737"/>
    </source>
</evidence>
<dbReference type="SMART" id="SM01091">
    <property type="entry name" value="CorC_HlyC"/>
    <property type="match status" value="1"/>
</dbReference>
<organism evidence="7 8">
    <name type="scientific">Methylobrevis albus</name>
    <dbReference type="NCBI Taxonomy" id="2793297"/>
    <lineage>
        <taxon>Bacteria</taxon>
        <taxon>Pseudomonadati</taxon>
        <taxon>Pseudomonadota</taxon>
        <taxon>Alphaproteobacteria</taxon>
        <taxon>Hyphomicrobiales</taxon>
        <taxon>Pleomorphomonadaceae</taxon>
        <taxon>Methylobrevis</taxon>
    </lineage>
</organism>
<reference evidence="7" key="1">
    <citation type="submission" date="2020-12" db="EMBL/GenBank/DDBJ databases">
        <title>Methylobrevis albus sp. nov., isolated from fresh water lack sediment.</title>
        <authorList>
            <person name="Zou Q."/>
        </authorList>
    </citation>
    <scope>NUCLEOTIDE SEQUENCE</scope>
    <source>
        <strain evidence="7">L22</strain>
    </source>
</reference>
<evidence type="ECO:0000313" key="7">
    <source>
        <dbReference type="EMBL" id="MBH0237631.1"/>
    </source>
</evidence>
<dbReference type="PROSITE" id="PS51371">
    <property type="entry name" value="CBS"/>
    <property type="match status" value="2"/>
</dbReference>
<evidence type="ECO:0000313" key="8">
    <source>
        <dbReference type="Proteomes" id="UP000631694"/>
    </source>
</evidence>
<dbReference type="GO" id="GO:0005886">
    <property type="term" value="C:plasma membrane"/>
    <property type="evidence" value="ECO:0007669"/>
    <property type="project" value="TreeGrafter"/>
</dbReference>
<evidence type="ECO:0000256" key="4">
    <source>
        <dbReference type="PROSITE-ProRule" id="PRU00703"/>
    </source>
</evidence>
<dbReference type="EMBL" id="JADZLT010000049">
    <property type="protein sequence ID" value="MBH0237631.1"/>
    <property type="molecule type" value="Genomic_DNA"/>
</dbReference>
<name>A0A931I1P5_9HYPH</name>
<sequence>MSEPDAQSMSAISATAAIATRTAAHEAERLLEADRDHRREREEVAPSGSWIERLREMIGLKPSATLRENLETELSRDDALDAAFTPEERAMLRNILHLRETRVEDVMVPRADIDAVDVDVTLAGLLLHFERSGHSRTPVYRETLDEPIGMVHIKDLMAYITDQAKLPVAADLPAGTAGVADASAETVVAALDIGAVDLSQPLEATGLVRQLLFVPPSMPATELLSQMQSSHIQIALVIDEYGGVDGLVSIEDIVETIVGEIDDEHDEFEGPTIVEAEPGVFLADARATVEDVVAAIGRDFDVSDYGDDIETLGGLLVNVLGHIPAAGQVISLPHHSGYEFEVLDADPRRIKRLRIVYRPPADEATEVPATARAQRLGGGDRAVS</sequence>
<dbReference type="PANTHER" id="PTHR22777:SF27">
    <property type="entry name" value="MAGNESIUM AND COBALT EFFLUX PROTEIN CORC"/>
    <property type="match status" value="1"/>
</dbReference>
<dbReference type="InterPro" id="IPR036318">
    <property type="entry name" value="FAD-bd_PCMH-like_sf"/>
</dbReference>
<dbReference type="PANTHER" id="PTHR22777">
    <property type="entry name" value="HEMOLYSIN-RELATED"/>
    <property type="match status" value="1"/>
</dbReference>
<feature type="region of interest" description="Disordered" evidence="5">
    <location>
        <begin position="364"/>
        <end position="384"/>
    </location>
</feature>
<dbReference type="InterPro" id="IPR005170">
    <property type="entry name" value="Transptr-assoc_dom"/>
</dbReference>
<gene>
    <name evidence="7" type="ORF">I5731_07360</name>
</gene>
<dbReference type="Proteomes" id="UP000631694">
    <property type="component" value="Unassembled WGS sequence"/>
</dbReference>
<keyword evidence="8" id="KW-1185">Reference proteome</keyword>
<dbReference type="FunFam" id="3.10.580.10:FF:000002">
    <property type="entry name" value="Magnesium/cobalt efflux protein CorC"/>
    <property type="match status" value="1"/>
</dbReference>
<dbReference type="InterPro" id="IPR044751">
    <property type="entry name" value="Ion_transp-like_CBS"/>
</dbReference>